<comment type="subcellular location">
    <subcellularLocation>
        <location evidence="1">Chromosome</location>
    </subcellularLocation>
</comment>
<feature type="compositionally biased region" description="Polar residues" evidence="8">
    <location>
        <begin position="11"/>
        <end position="25"/>
    </location>
</feature>
<sequence length="294" mass="32398">MRWGLTRRSTRFCQPSSRLSQSTLASPPGFNITADLSSRKRKLPSPDFETKPGSSKRQKLKSQPESQTTISQEAFDILKMPSGANPPQYNCLHCKKPPNSEKCTISCYSAFRAKRFVPARAKIQIRKTAPGPHATGLGVFVKNGQTITKGAWLGEYLGELLPPSAPEATTSLYAFTMPGIAAGNARELLVDGQTHGNWTRFVNSACRPNVLASPEQVGKVRIVAFRALRTIRPGEQLLINYGRHYFSERGMRCCCAVSAAPHLPAPDEEDDDDDDDYDGRNANDPTCIVVKSKW</sequence>
<evidence type="ECO:0000256" key="1">
    <source>
        <dbReference type="ARBA" id="ARBA00004286"/>
    </source>
</evidence>
<evidence type="ECO:0000313" key="11">
    <source>
        <dbReference type="Proteomes" id="UP001302745"/>
    </source>
</evidence>
<dbReference type="GO" id="GO:0005694">
    <property type="term" value="C:chromosome"/>
    <property type="evidence" value="ECO:0007669"/>
    <property type="project" value="UniProtKB-SubCell"/>
</dbReference>
<dbReference type="SMART" id="SM00317">
    <property type="entry name" value="SET"/>
    <property type="match status" value="1"/>
</dbReference>
<dbReference type="GO" id="GO:0046872">
    <property type="term" value="F:metal ion binding"/>
    <property type="evidence" value="ECO:0007669"/>
    <property type="project" value="UniProtKB-KW"/>
</dbReference>
<feature type="compositionally biased region" description="Acidic residues" evidence="8">
    <location>
        <begin position="266"/>
        <end position="277"/>
    </location>
</feature>
<dbReference type="InterPro" id="IPR050973">
    <property type="entry name" value="H3K9_Histone-Lys_N-MTase"/>
</dbReference>
<keyword evidence="11" id="KW-1185">Reference proteome</keyword>
<evidence type="ECO:0000256" key="6">
    <source>
        <dbReference type="ARBA" id="ARBA00022723"/>
    </source>
</evidence>
<name>A0AAN6VQZ5_9PEZI</name>
<dbReference type="GO" id="GO:0032259">
    <property type="term" value="P:methylation"/>
    <property type="evidence" value="ECO:0007669"/>
    <property type="project" value="UniProtKB-KW"/>
</dbReference>
<accession>A0AAN6VQZ5</accession>
<comment type="caution">
    <text evidence="10">The sequence shown here is derived from an EMBL/GenBank/DDBJ whole genome shotgun (WGS) entry which is preliminary data.</text>
</comment>
<keyword evidence="2" id="KW-0158">Chromosome</keyword>
<gene>
    <name evidence="10" type="ORF">C8A00DRAFT_13310</name>
</gene>
<evidence type="ECO:0000256" key="7">
    <source>
        <dbReference type="ARBA" id="ARBA00022833"/>
    </source>
</evidence>
<feature type="domain" description="SET" evidence="9">
    <location>
        <begin position="121"/>
        <end position="242"/>
    </location>
</feature>
<evidence type="ECO:0000313" key="10">
    <source>
        <dbReference type="EMBL" id="KAK4155682.1"/>
    </source>
</evidence>
<feature type="region of interest" description="Disordered" evidence="8">
    <location>
        <begin position="1"/>
        <end position="68"/>
    </location>
</feature>
<dbReference type="PANTHER" id="PTHR46223:SF3">
    <property type="entry name" value="HISTONE-LYSINE N-METHYLTRANSFERASE SET-23"/>
    <property type="match status" value="1"/>
</dbReference>
<dbReference type="GO" id="GO:0008168">
    <property type="term" value="F:methyltransferase activity"/>
    <property type="evidence" value="ECO:0007669"/>
    <property type="project" value="UniProtKB-KW"/>
</dbReference>
<evidence type="ECO:0000256" key="8">
    <source>
        <dbReference type="SAM" id="MobiDB-lite"/>
    </source>
</evidence>
<feature type="region of interest" description="Disordered" evidence="8">
    <location>
        <begin position="264"/>
        <end position="285"/>
    </location>
</feature>
<evidence type="ECO:0000256" key="2">
    <source>
        <dbReference type="ARBA" id="ARBA00022454"/>
    </source>
</evidence>
<keyword evidence="4" id="KW-0808">Transferase</keyword>
<keyword evidence="6" id="KW-0479">Metal-binding</keyword>
<dbReference type="InterPro" id="IPR001214">
    <property type="entry name" value="SET_dom"/>
</dbReference>
<evidence type="ECO:0000256" key="4">
    <source>
        <dbReference type="ARBA" id="ARBA00022679"/>
    </source>
</evidence>
<proteinExistence type="predicted"/>
<dbReference type="Proteomes" id="UP001302745">
    <property type="component" value="Unassembled WGS sequence"/>
</dbReference>
<protein>
    <recommendedName>
        <fullName evidence="9">SET domain-containing protein</fullName>
    </recommendedName>
</protein>
<dbReference type="EMBL" id="MU856883">
    <property type="protein sequence ID" value="KAK4155682.1"/>
    <property type="molecule type" value="Genomic_DNA"/>
</dbReference>
<dbReference type="PROSITE" id="PS50280">
    <property type="entry name" value="SET"/>
    <property type="match status" value="1"/>
</dbReference>
<reference evidence="10" key="2">
    <citation type="submission" date="2023-05" db="EMBL/GenBank/DDBJ databases">
        <authorList>
            <consortium name="Lawrence Berkeley National Laboratory"/>
            <person name="Steindorff A."/>
            <person name="Hensen N."/>
            <person name="Bonometti L."/>
            <person name="Westerberg I."/>
            <person name="Brannstrom I.O."/>
            <person name="Guillou S."/>
            <person name="Cros-Aarteil S."/>
            <person name="Calhoun S."/>
            <person name="Haridas S."/>
            <person name="Kuo A."/>
            <person name="Mondo S."/>
            <person name="Pangilinan J."/>
            <person name="Riley R."/>
            <person name="Labutti K."/>
            <person name="Andreopoulos B."/>
            <person name="Lipzen A."/>
            <person name="Chen C."/>
            <person name="Yanf M."/>
            <person name="Daum C."/>
            <person name="Ng V."/>
            <person name="Clum A."/>
            <person name="Ohm R."/>
            <person name="Martin F."/>
            <person name="Silar P."/>
            <person name="Natvig D."/>
            <person name="Lalanne C."/>
            <person name="Gautier V."/>
            <person name="Ament-Velasquez S.L."/>
            <person name="Kruys A."/>
            <person name="Hutchinson M.I."/>
            <person name="Powell A.J."/>
            <person name="Barry K."/>
            <person name="Miller A.N."/>
            <person name="Grigoriev I.V."/>
            <person name="Debuchy R."/>
            <person name="Gladieux P."/>
            <person name="Thoren M.H."/>
            <person name="Johannesson H."/>
        </authorList>
    </citation>
    <scope>NUCLEOTIDE SEQUENCE</scope>
    <source>
        <strain evidence="10">CBS 538.74</strain>
    </source>
</reference>
<keyword evidence="7" id="KW-0862">Zinc</keyword>
<evidence type="ECO:0000259" key="9">
    <source>
        <dbReference type="PROSITE" id="PS50280"/>
    </source>
</evidence>
<reference evidence="10" key="1">
    <citation type="journal article" date="2023" name="Mol. Phylogenet. Evol.">
        <title>Genome-scale phylogeny and comparative genomics of the fungal order Sordariales.</title>
        <authorList>
            <person name="Hensen N."/>
            <person name="Bonometti L."/>
            <person name="Westerberg I."/>
            <person name="Brannstrom I.O."/>
            <person name="Guillou S."/>
            <person name="Cros-Aarteil S."/>
            <person name="Calhoun S."/>
            <person name="Haridas S."/>
            <person name="Kuo A."/>
            <person name="Mondo S."/>
            <person name="Pangilinan J."/>
            <person name="Riley R."/>
            <person name="LaButti K."/>
            <person name="Andreopoulos B."/>
            <person name="Lipzen A."/>
            <person name="Chen C."/>
            <person name="Yan M."/>
            <person name="Daum C."/>
            <person name="Ng V."/>
            <person name="Clum A."/>
            <person name="Steindorff A."/>
            <person name="Ohm R.A."/>
            <person name="Martin F."/>
            <person name="Silar P."/>
            <person name="Natvig D.O."/>
            <person name="Lalanne C."/>
            <person name="Gautier V."/>
            <person name="Ament-Velasquez S.L."/>
            <person name="Kruys A."/>
            <person name="Hutchinson M.I."/>
            <person name="Powell A.J."/>
            <person name="Barry K."/>
            <person name="Miller A.N."/>
            <person name="Grigoriev I.V."/>
            <person name="Debuchy R."/>
            <person name="Gladieux P."/>
            <person name="Hiltunen Thoren M."/>
            <person name="Johannesson H."/>
        </authorList>
    </citation>
    <scope>NUCLEOTIDE SEQUENCE</scope>
    <source>
        <strain evidence="10">CBS 538.74</strain>
    </source>
</reference>
<dbReference type="PANTHER" id="PTHR46223">
    <property type="entry name" value="HISTONE-LYSINE N-METHYLTRANSFERASE SUV39H"/>
    <property type="match status" value="1"/>
</dbReference>
<keyword evidence="3" id="KW-0489">Methyltransferase</keyword>
<evidence type="ECO:0000256" key="3">
    <source>
        <dbReference type="ARBA" id="ARBA00022603"/>
    </source>
</evidence>
<evidence type="ECO:0000256" key="5">
    <source>
        <dbReference type="ARBA" id="ARBA00022691"/>
    </source>
</evidence>
<dbReference type="SUPFAM" id="SSF82199">
    <property type="entry name" value="SET domain"/>
    <property type="match status" value="1"/>
</dbReference>
<dbReference type="AlphaFoldDB" id="A0AAN6VQZ5"/>
<organism evidence="10 11">
    <name type="scientific">Chaetomidium leptoderma</name>
    <dbReference type="NCBI Taxonomy" id="669021"/>
    <lineage>
        <taxon>Eukaryota</taxon>
        <taxon>Fungi</taxon>
        <taxon>Dikarya</taxon>
        <taxon>Ascomycota</taxon>
        <taxon>Pezizomycotina</taxon>
        <taxon>Sordariomycetes</taxon>
        <taxon>Sordariomycetidae</taxon>
        <taxon>Sordariales</taxon>
        <taxon>Chaetomiaceae</taxon>
        <taxon>Chaetomidium</taxon>
    </lineage>
</organism>
<dbReference type="Pfam" id="PF00856">
    <property type="entry name" value="SET"/>
    <property type="match status" value="1"/>
</dbReference>
<dbReference type="InterPro" id="IPR046341">
    <property type="entry name" value="SET_dom_sf"/>
</dbReference>
<dbReference type="Gene3D" id="2.170.270.10">
    <property type="entry name" value="SET domain"/>
    <property type="match status" value="1"/>
</dbReference>
<keyword evidence="5" id="KW-0949">S-adenosyl-L-methionine</keyword>